<protein>
    <submittedName>
        <fullName evidence="2">Uncharacterized protein DUF2680</fullName>
    </submittedName>
</protein>
<feature type="chain" id="PRO_5024326551" evidence="1">
    <location>
        <begin position="25"/>
        <end position="125"/>
    </location>
</feature>
<dbReference type="RefSeq" id="WP_166510684.1">
    <property type="nucleotide sequence ID" value="NZ_VNHM01000002.1"/>
</dbReference>
<evidence type="ECO:0000256" key="1">
    <source>
        <dbReference type="SAM" id="SignalP"/>
    </source>
</evidence>
<comment type="caution">
    <text evidence="2">The sequence shown here is derived from an EMBL/GenBank/DDBJ whole genome shotgun (WGS) entry which is preliminary data.</text>
</comment>
<evidence type="ECO:0000313" key="3">
    <source>
        <dbReference type="Proteomes" id="UP000323166"/>
    </source>
</evidence>
<keyword evidence="3" id="KW-1185">Reference proteome</keyword>
<gene>
    <name evidence="2" type="ORF">LX24_00649</name>
</gene>
<dbReference type="EMBL" id="VNHM01000002">
    <property type="protein sequence ID" value="TYO97454.1"/>
    <property type="molecule type" value="Genomic_DNA"/>
</dbReference>
<dbReference type="Pfam" id="PF10925">
    <property type="entry name" value="DUF2680"/>
    <property type="match status" value="1"/>
</dbReference>
<dbReference type="InterPro" id="IPR024485">
    <property type="entry name" value="DUF2680"/>
</dbReference>
<dbReference type="Proteomes" id="UP000323166">
    <property type="component" value="Unassembled WGS sequence"/>
</dbReference>
<accession>A0A5S4ZYW9</accession>
<keyword evidence="1" id="KW-0732">Signal</keyword>
<name>A0A5S4ZYW9_9FIRM</name>
<feature type="signal peptide" evidence="1">
    <location>
        <begin position="1"/>
        <end position="24"/>
    </location>
</feature>
<dbReference type="AlphaFoldDB" id="A0A5S4ZYW9"/>
<sequence length="125" mass="13171">MNKKIGVLLATLALATTLALPAFAGSTDDAKAWFEQHFAAKKAAVEQAVEAGRLTAQQGEAMQQHFDEMYRYHEQAGFTCPYGIPGQGQGLGRGGNGFGHGHGHGMGMGFGARWGMGFGATAQQQ</sequence>
<proteinExistence type="predicted"/>
<organism evidence="2 3">
    <name type="scientific">Desulfallas thermosapovorans DSM 6562</name>
    <dbReference type="NCBI Taxonomy" id="1121431"/>
    <lineage>
        <taxon>Bacteria</taxon>
        <taxon>Bacillati</taxon>
        <taxon>Bacillota</taxon>
        <taxon>Clostridia</taxon>
        <taxon>Eubacteriales</taxon>
        <taxon>Desulfallaceae</taxon>
        <taxon>Desulfallas</taxon>
    </lineage>
</organism>
<evidence type="ECO:0000313" key="2">
    <source>
        <dbReference type="EMBL" id="TYO97454.1"/>
    </source>
</evidence>
<reference evidence="2 3" key="1">
    <citation type="submission" date="2019-07" db="EMBL/GenBank/DDBJ databases">
        <title>Genomic Encyclopedia of Type Strains, Phase I: the one thousand microbial genomes (KMG-I) project.</title>
        <authorList>
            <person name="Kyrpides N."/>
        </authorList>
    </citation>
    <scope>NUCLEOTIDE SEQUENCE [LARGE SCALE GENOMIC DNA]</scope>
    <source>
        <strain evidence="2 3">DSM 6562</strain>
    </source>
</reference>